<evidence type="ECO:0008006" key="3">
    <source>
        <dbReference type="Google" id="ProtNLM"/>
    </source>
</evidence>
<dbReference type="PANTHER" id="PTHR47266">
    <property type="entry name" value="ENDONUCLEASE-RELATED"/>
    <property type="match status" value="1"/>
</dbReference>
<dbReference type="OrthoDB" id="1735155at2759"/>
<evidence type="ECO:0000313" key="1">
    <source>
        <dbReference type="EMBL" id="GAV88507.1"/>
    </source>
</evidence>
<dbReference type="Gene3D" id="2.60.120.10">
    <property type="entry name" value="Jelly Rolls"/>
    <property type="match status" value="1"/>
</dbReference>
<protein>
    <recommendedName>
        <fullName evidence="3">Integrase zinc-binding domain-containing protein</fullName>
    </recommendedName>
</protein>
<dbReference type="InParanoid" id="A0A1Q3D7N2"/>
<reference evidence="2" key="1">
    <citation type="submission" date="2016-04" db="EMBL/GenBank/DDBJ databases">
        <title>Cephalotus genome sequencing.</title>
        <authorList>
            <person name="Fukushima K."/>
            <person name="Hasebe M."/>
            <person name="Fang X."/>
        </authorList>
    </citation>
    <scope>NUCLEOTIDE SEQUENCE [LARGE SCALE GENOMIC DNA]</scope>
    <source>
        <strain evidence="2">cv. St1</strain>
    </source>
</reference>
<dbReference type="InterPro" id="IPR014710">
    <property type="entry name" value="RmlC-like_jellyroll"/>
</dbReference>
<sequence length="110" mass="12610">MHQDAIDLVRKCDKCQRNANISRRPSQPLTSITAPWPFAQWGMDFVGPLPMDNAMTNQLAGRVSTLRALPEEVLMNSFRISRDEARRVKFNREEATVFSPSSRSHQERPL</sequence>
<dbReference type="SUPFAM" id="SSF51182">
    <property type="entry name" value="RmlC-like cupins"/>
    <property type="match status" value="1"/>
</dbReference>
<evidence type="ECO:0000313" key="2">
    <source>
        <dbReference type="Proteomes" id="UP000187406"/>
    </source>
</evidence>
<dbReference type="AlphaFoldDB" id="A0A1Q3D7N2"/>
<comment type="caution">
    <text evidence="1">The sequence shown here is derived from an EMBL/GenBank/DDBJ whole genome shotgun (WGS) entry which is preliminary data.</text>
</comment>
<dbReference type="EMBL" id="BDDD01004919">
    <property type="protein sequence ID" value="GAV88507.1"/>
    <property type="molecule type" value="Genomic_DNA"/>
</dbReference>
<gene>
    <name evidence="1" type="ORF">CFOL_v3_31929</name>
</gene>
<organism evidence="1 2">
    <name type="scientific">Cephalotus follicularis</name>
    <name type="common">Albany pitcher plant</name>
    <dbReference type="NCBI Taxonomy" id="3775"/>
    <lineage>
        <taxon>Eukaryota</taxon>
        <taxon>Viridiplantae</taxon>
        <taxon>Streptophyta</taxon>
        <taxon>Embryophyta</taxon>
        <taxon>Tracheophyta</taxon>
        <taxon>Spermatophyta</taxon>
        <taxon>Magnoliopsida</taxon>
        <taxon>eudicotyledons</taxon>
        <taxon>Gunneridae</taxon>
        <taxon>Pentapetalae</taxon>
        <taxon>rosids</taxon>
        <taxon>fabids</taxon>
        <taxon>Oxalidales</taxon>
        <taxon>Cephalotaceae</taxon>
        <taxon>Cephalotus</taxon>
    </lineage>
</organism>
<proteinExistence type="predicted"/>
<dbReference type="InterPro" id="IPR052160">
    <property type="entry name" value="Gypsy_RT_Integrase-like"/>
</dbReference>
<keyword evidence="2" id="KW-1185">Reference proteome</keyword>
<dbReference type="InterPro" id="IPR011051">
    <property type="entry name" value="RmlC_Cupin_sf"/>
</dbReference>
<accession>A0A1Q3D7N2</accession>
<dbReference type="Proteomes" id="UP000187406">
    <property type="component" value="Unassembled WGS sequence"/>
</dbReference>
<name>A0A1Q3D7N2_CEPFO</name>